<dbReference type="EMBL" id="LHPH01000030">
    <property type="protein sequence ID" value="KPH56927.1"/>
    <property type="molecule type" value="Genomic_DNA"/>
</dbReference>
<evidence type="ECO:0000313" key="3">
    <source>
        <dbReference type="Proteomes" id="UP000037848"/>
    </source>
</evidence>
<dbReference type="InterPro" id="IPR034242">
    <property type="entry name" value="MauL"/>
</dbReference>
<keyword evidence="1" id="KW-0732">Signal</keyword>
<dbReference type="OrthoDB" id="9772097at2"/>
<dbReference type="STRING" id="187330.AMS58_00320"/>
<sequence length="219" mass="24487">MTWQLVITKYILGVAGLLFANNVFAANLTLNFVDQYGAPLSNTVVEHVNANSVTTQDNLSILEMDQVDKQFSPVLLIAQQGQQVNFPNSDNIRHHVYSFSPTKPFQLKLYSGQPEKPITFDNEGIVVLGCNIHDSMVGYIYVSKNKHVYQSDEQGRIELKNVTLPVQLSAWNPLQKATLEEKKIISLAINTPNNIQLSLQTADPAPRNTFGNKFKGRND</sequence>
<evidence type="ECO:0000313" key="2">
    <source>
        <dbReference type="EMBL" id="KPH56927.1"/>
    </source>
</evidence>
<feature type="chain" id="PRO_5005878167" evidence="1">
    <location>
        <begin position="26"/>
        <end position="219"/>
    </location>
</feature>
<dbReference type="Proteomes" id="UP000037848">
    <property type="component" value="Unassembled WGS sequence"/>
</dbReference>
<evidence type="ECO:0000256" key="1">
    <source>
        <dbReference type="SAM" id="SignalP"/>
    </source>
</evidence>
<feature type="signal peptide" evidence="1">
    <location>
        <begin position="1"/>
        <end position="25"/>
    </location>
</feature>
<accession>A0A0N1MRA0</accession>
<keyword evidence="3" id="KW-1185">Reference proteome</keyword>
<comment type="caution">
    <text evidence="2">The sequence shown here is derived from an EMBL/GenBank/DDBJ whole genome shotgun (WGS) entry which is preliminary data.</text>
</comment>
<name>A0A0N1MRA0_9GAMM</name>
<dbReference type="Gene3D" id="2.60.40.420">
    <property type="entry name" value="Cupredoxins - blue copper proteins"/>
    <property type="match status" value="1"/>
</dbReference>
<dbReference type="InterPro" id="IPR008972">
    <property type="entry name" value="Cupredoxin"/>
</dbReference>
<dbReference type="AlphaFoldDB" id="A0A0N1MRA0"/>
<dbReference type="PATRIC" id="fig|187330.3.peg.2526"/>
<protein>
    <submittedName>
        <fullName evidence="2">Plastocyanin</fullName>
    </submittedName>
</protein>
<gene>
    <name evidence="2" type="ORF">ADS77_19370</name>
</gene>
<proteinExistence type="predicted"/>
<dbReference type="CDD" id="cd04221">
    <property type="entry name" value="MauL"/>
    <property type="match status" value="1"/>
</dbReference>
<dbReference type="SUPFAM" id="SSF49503">
    <property type="entry name" value="Cupredoxins"/>
    <property type="match status" value="1"/>
</dbReference>
<organism evidence="2 3">
    <name type="scientific">Pseudoalteromonas porphyrae</name>
    <dbReference type="NCBI Taxonomy" id="187330"/>
    <lineage>
        <taxon>Bacteria</taxon>
        <taxon>Pseudomonadati</taxon>
        <taxon>Pseudomonadota</taxon>
        <taxon>Gammaproteobacteria</taxon>
        <taxon>Alteromonadales</taxon>
        <taxon>Pseudoalteromonadaceae</taxon>
        <taxon>Pseudoalteromonas</taxon>
    </lineage>
</organism>
<dbReference type="RefSeq" id="WP_054455887.1">
    <property type="nucleotide sequence ID" value="NZ_LHPH01000030.1"/>
</dbReference>
<reference evidence="2 3" key="1">
    <citation type="submission" date="2015-08" db="EMBL/GenBank/DDBJ databases">
        <title>Draft Genome Sequence of Pseudoalteromonas porphyrae UCD-SED14.</title>
        <authorList>
            <person name="Coil D.A."/>
            <person name="Jospin G."/>
            <person name="Lee R.D."/>
            <person name="Eisen J.A."/>
        </authorList>
    </citation>
    <scope>NUCLEOTIDE SEQUENCE [LARGE SCALE GENOMIC DNA]</scope>
    <source>
        <strain evidence="2 3">UCD-SED14</strain>
    </source>
</reference>